<dbReference type="EMBL" id="LO018304">
    <property type="protein sequence ID" value="CUM58766.1"/>
    <property type="molecule type" value="Genomic_DNA"/>
</dbReference>
<gene>
    <name evidence="1" type="ORF">PLAM_0799</name>
</gene>
<sequence length="44" mass="4925">MLGVRAIANTNDTNGPTIKIANSNPVIVYPLWFVGYRFTPRMQS</sequence>
<accession>A0A1J1JBD0</accession>
<reference evidence="1" key="1">
    <citation type="submission" date="2015-09" db="EMBL/GenBank/DDBJ databases">
        <authorList>
            <person name="Jackson K.R."/>
            <person name="Lunt B.L."/>
            <person name="Fisher J.N.B."/>
            <person name="Gardner A.V."/>
            <person name="Bailey M.E."/>
            <person name="Deus L.M."/>
            <person name="Earl A.S."/>
            <person name="Gibby P.D."/>
            <person name="Hartmann K.A."/>
            <person name="Liu J.E."/>
            <person name="Manci A.M."/>
            <person name="Nielsen D.A."/>
            <person name="Solomon M.B."/>
            <person name="Breakwell D.P."/>
            <person name="Burnett S.H."/>
            <person name="Grose J.H."/>
        </authorList>
    </citation>
    <scope>NUCLEOTIDE SEQUENCE</scope>
    <source>
        <strain evidence="1">7805</strain>
    </source>
</reference>
<name>A0A1J1JBD0_PLAAG</name>
<dbReference type="AlphaFoldDB" id="A0A1J1JBD0"/>
<proteinExistence type="predicted"/>
<evidence type="ECO:0000313" key="1">
    <source>
        <dbReference type="EMBL" id="CUM58766.1"/>
    </source>
</evidence>
<organism evidence="1">
    <name type="scientific">Planktothrix agardhii</name>
    <name type="common">Oscillatoria agardhii</name>
    <dbReference type="NCBI Taxonomy" id="1160"/>
    <lineage>
        <taxon>Bacteria</taxon>
        <taxon>Bacillati</taxon>
        <taxon>Cyanobacteriota</taxon>
        <taxon>Cyanophyceae</taxon>
        <taxon>Oscillatoriophycideae</taxon>
        <taxon>Oscillatoriales</taxon>
        <taxon>Microcoleaceae</taxon>
        <taxon>Planktothrix</taxon>
    </lineage>
</organism>
<protein>
    <submittedName>
        <fullName evidence="1">Uncharacterized protein</fullName>
    </submittedName>
</protein>